<dbReference type="Proteomes" id="UP000540929">
    <property type="component" value="Unassembled WGS sequence"/>
</dbReference>
<proteinExistence type="predicted"/>
<name>A0A7Z0B6C6_9BURK</name>
<keyword evidence="3" id="KW-1185">Reference proteome</keyword>
<dbReference type="EMBL" id="JACCAS010000001">
    <property type="protein sequence ID" value="NYH21620.1"/>
    <property type="molecule type" value="Genomic_DNA"/>
</dbReference>
<feature type="signal peptide" evidence="1">
    <location>
        <begin position="1"/>
        <end position="18"/>
    </location>
</feature>
<feature type="chain" id="PRO_5030963937" evidence="1">
    <location>
        <begin position="19"/>
        <end position="167"/>
    </location>
</feature>
<evidence type="ECO:0000256" key="1">
    <source>
        <dbReference type="SAM" id="SignalP"/>
    </source>
</evidence>
<gene>
    <name evidence="2" type="ORF">GGD40_001099</name>
</gene>
<reference evidence="2 3" key="1">
    <citation type="submission" date="2020-07" db="EMBL/GenBank/DDBJ databases">
        <title>Exploring microbial biodiversity for novel pathways involved in the catabolism of aromatic compounds derived from lignin.</title>
        <authorList>
            <person name="Elkins J."/>
        </authorList>
    </citation>
    <scope>NUCLEOTIDE SEQUENCE [LARGE SCALE GENOMIC DNA]</scope>
    <source>
        <strain evidence="2 3">H2C3C</strain>
    </source>
</reference>
<dbReference type="RefSeq" id="WP_179743025.1">
    <property type="nucleotide sequence ID" value="NZ_JACCAS010000001.1"/>
</dbReference>
<organism evidence="2 3">
    <name type="scientific">Paraburkholderia bryophila</name>
    <dbReference type="NCBI Taxonomy" id="420952"/>
    <lineage>
        <taxon>Bacteria</taxon>
        <taxon>Pseudomonadati</taxon>
        <taxon>Pseudomonadota</taxon>
        <taxon>Betaproteobacteria</taxon>
        <taxon>Burkholderiales</taxon>
        <taxon>Burkholderiaceae</taxon>
        <taxon>Paraburkholderia</taxon>
    </lineage>
</organism>
<sequence>MKSAFAAMIMVVSSIGWAAPPSENLVKSCLQARAVAPSVTIRNINVDEVFQEDDYANGFNAGYILKYEGTDMGYAERKPDQALIYSGKLYRLSKSIPIGNNGKAKPAAFNPMLAQWSLAKEGKHQYFCVGFNFDGLGQSGSFQNVHGGYLLNLKNRDLYFAVRDIRQ</sequence>
<keyword evidence="1" id="KW-0732">Signal</keyword>
<comment type="caution">
    <text evidence="2">The sequence shown here is derived from an EMBL/GenBank/DDBJ whole genome shotgun (WGS) entry which is preliminary data.</text>
</comment>
<protein>
    <submittedName>
        <fullName evidence="2">Uncharacterized protein</fullName>
    </submittedName>
</protein>
<dbReference type="AlphaFoldDB" id="A0A7Z0B6C6"/>
<accession>A0A7Z0B6C6</accession>
<evidence type="ECO:0000313" key="2">
    <source>
        <dbReference type="EMBL" id="NYH21620.1"/>
    </source>
</evidence>
<evidence type="ECO:0000313" key="3">
    <source>
        <dbReference type="Proteomes" id="UP000540929"/>
    </source>
</evidence>